<gene>
    <name evidence="2" type="ORF">ACFSBX_10265</name>
</gene>
<reference evidence="2 3" key="1">
    <citation type="journal article" date="2019" name="Int. J. Syst. Evol. Microbiol.">
        <title>The Global Catalogue of Microorganisms (GCM) 10K type strain sequencing project: providing services to taxonomists for standard genome sequencing and annotation.</title>
        <authorList>
            <consortium name="The Broad Institute Genomics Platform"/>
            <consortium name="The Broad Institute Genome Sequencing Center for Infectious Disease"/>
            <person name="Wu L."/>
            <person name="Ma J."/>
        </authorList>
    </citation>
    <scope>NUCLEOTIDE SEQUENCE [LARGE SCALE GENOMIC DNA]</scope>
    <source>
        <strain evidence="2 3">CGMCC 1.12121</strain>
    </source>
</reference>
<dbReference type="RefSeq" id="WP_256422740.1">
    <property type="nucleotide sequence ID" value="NZ_JANHDI010000014.1"/>
</dbReference>
<keyword evidence="3" id="KW-1185">Reference proteome</keyword>
<protein>
    <recommendedName>
        <fullName evidence="4">ATP-binding protein</fullName>
    </recommendedName>
</protein>
<keyword evidence="1" id="KW-0175">Coiled coil</keyword>
<evidence type="ECO:0000313" key="3">
    <source>
        <dbReference type="Proteomes" id="UP001597085"/>
    </source>
</evidence>
<dbReference type="EMBL" id="JBHUDK010000008">
    <property type="protein sequence ID" value="MFD1599339.1"/>
    <property type="molecule type" value="Genomic_DNA"/>
</dbReference>
<evidence type="ECO:0000256" key="1">
    <source>
        <dbReference type="SAM" id="Coils"/>
    </source>
</evidence>
<dbReference type="AlphaFoldDB" id="A0ABD6CMG1"/>
<evidence type="ECO:0000313" key="2">
    <source>
        <dbReference type="EMBL" id="MFD1599339.1"/>
    </source>
</evidence>
<sequence length="1019" mass="115293">MKQRQATPTKNWKDITDDHKKTREVVEQKISTVAEGGEADPLAVVGPYRCGKTQLLYHSFDFCWENGLPALYTDAKSIFKEFEKSESEDIAKWLSQRTTTQVQALIEGKDADWLPNWEREEDRLAWLKDVVNEGSFDENYAVLLVDEVEQAYTDLRSKDLVDDENPLRIILDDTEGVYQLWAFGLVSAYEFLGEADYARFREVRIPLLDVEDVQRNLLNNGKNADLANGIWWLARGRVGWSNKLIEEAPSTDEDISAWVQWVSSLDFEGTSPLNKDVWTNSDVDRGQWDNARKAILFLKNEYPDWEIQSPSGDSISVDNMKGLSLDIILNISSVDAPPASKEMVERNLNRLCDSLSTKSSWKESTHYLPANMLTENKSVGGFLKLLQDLITSFEPRGSIRAKANEIVEEVSTNEFRVSWSDRFYNNIDSEHGAWSIRPSIVSEAYPSVAVNPNQLTKTATNELRDNIHTGIEIDPNIDSGHIGYEVYFCPNIDSVNSVIEKAAKPRDIQKTYCIIIPDLDLADVDNSEKLTQLIEVQRIQVITETASRLWDFLIQLRVYLEDNFGIEQPVTQNKINNALDSEPDRENRNTIQTLFDQVYNISESAVNDCLDDFRQHYSRRDTNTPVWAESHLDEEAPPGMYGGGSLPRRGLSFALVCSVADIDTNHSYIDLRKELLNGIDEGYIEASGQEFGFQQFLTYVFSETGYSDPVRSTRKLYVSSQEGRDPSIDHLQEYLLSLSEMSEELDILTDMGAESDAIDIINGTRLRAHLGPEFLWGTYLDGSSTQNSEKVIEKLETQISQLEDLASRLENVSKKIQTKNEILTPPSGYGSPVEIKYDKIKNKTEHIRTVGRDVRDLRTRCESNSQLATIGIVFNTILNAYINQIESSVNTVEGAILGTELYSVENLKGKFSQLESRVNGSDIVNTHFNCSRNEIEEEIGDLGDEVFNFQGQVGADTIQPSDTETLSRISKKAEKDIDKVSELLDLFSTVDELETKQEEAQSELRESFIEFISTIRGGA</sequence>
<proteinExistence type="predicted"/>
<name>A0ABD6CMG1_9EURY</name>
<accession>A0ABD6CMG1</accession>
<comment type="caution">
    <text evidence="2">The sequence shown here is derived from an EMBL/GenBank/DDBJ whole genome shotgun (WGS) entry which is preliminary data.</text>
</comment>
<organism evidence="2 3">
    <name type="scientific">Halobellus rarus</name>
    <dbReference type="NCBI Taxonomy" id="1126237"/>
    <lineage>
        <taxon>Archaea</taxon>
        <taxon>Methanobacteriati</taxon>
        <taxon>Methanobacteriota</taxon>
        <taxon>Stenosarchaea group</taxon>
        <taxon>Halobacteria</taxon>
        <taxon>Halobacteriales</taxon>
        <taxon>Haloferacaceae</taxon>
        <taxon>Halobellus</taxon>
    </lineage>
</organism>
<dbReference type="InterPro" id="IPR027417">
    <property type="entry name" value="P-loop_NTPase"/>
</dbReference>
<evidence type="ECO:0008006" key="4">
    <source>
        <dbReference type="Google" id="ProtNLM"/>
    </source>
</evidence>
<dbReference type="Proteomes" id="UP001597085">
    <property type="component" value="Unassembled WGS sequence"/>
</dbReference>
<dbReference type="SUPFAM" id="SSF52540">
    <property type="entry name" value="P-loop containing nucleoside triphosphate hydrolases"/>
    <property type="match status" value="1"/>
</dbReference>
<dbReference type="Gene3D" id="3.40.50.300">
    <property type="entry name" value="P-loop containing nucleotide triphosphate hydrolases"/>
    <property type="match status" value="1"/>
</dbReference>
<feature type="coiled-coil region" evidence="1">
    <location>
        <begin position="785"/>
        <end position="822"/>
    </location>
</feature>
<feature type="coiled-coil region" evidence="1">
    <location>
        <begin position="983"/>
        <end position="1010"/>
    </location>
</feature>